<sequence length="177" mass="20275">MMSIWFDGVVCPELKQQALPSANKPRFRNYNQPFLDKTQPILQRFLDFVMKEERLNKSDALYSFFSQGPDPLEQDLPAAKKGFPFPLLHLSGPTLFDSNEEDDDLFFSDRDLQLREWVSWAVSEPVQLHLLEQLRDSLWPGGKLAPAMQPRSEQEQSAARKQAKLLLLANLPGCCVL</sequence>
<reference evidence="2 4" key="1">
    <citation type="submission" date="2008-03" db="EMBL/GenBank/DDBJ databases">
        <title>Annotation of Ixodes scapularis.</title>
        <authorList>
            <consortium name="Ixodes scapularis Genome Project Consortium"/>
            <person name="Caler E."/>
            <person name="Hannick L.I."/>
            <person name="Bidwell S."/>
            <person name="Joardar V."/>
            <person name="Thiagarajan M."/>
            <person name="Amedeo P."/>
            <person name="Galinsky K.J."/>
            <person name="Schobel S."/>
            <person name="Inman J."/>
            <person name="Hostetler J."/>
            <person name="Miller J."/>
            <person name="Hammond M."/>
            <person name="Megy K."/>
            <person name="Lawson D."/>
            <person name="Kodira C."/>
            <person name="Sutton G."/>
            <person name="Meyer J."/>
            <person name="Hill C.A."/>
            <person name="Birren B."/>
            <person name="Nene V."/>
            <person name="Collins F."/>
            <person name="Alarcon-Chaidez F."/>
            <person name="Wikel S."/>
            <person name="Strausberg R."/>
        </authorList>
    </citation>
    <scope>NUCLEOTIDE SEQUENCE [LARGE SCALE GENOMIC DNA]</scope>
    <source>
        <strain evidence="4">Wikel</strain>
        <strain evidence="2">Wikel colony</strain>
    </source>
</reference>
<reference evidence="3" key="2">
    <citation type="submission" date="2020-05" db="UniProtKB">
        <authorList>
            <consortium name="EnsemblMetazoa"/>
        </authorList>
    </citation>
    <scope>IDENTIFICATION</scope>
    <source>
        <strain evidence="3">wikel</strain>
    </source>
</reference>
<dbReference type="Pfam" id="PF08628">
    <property type="entry name" value="Nexin_C"/>
    <property type="match status" value="1"/>
</dbReference>
<dbReference type="InParanoid" id="B7Q0N3"/>
<dbReference type="SUPFAM" id="SSF64268">
    <property type="entry name" value="PX domain"/>
    <property type="match status" value="1"/>
</dbReference>
<dbReference type="InterPro" id="IPR036871">
    <property type="entry name" value="PX_dom_sf"/>
</dbReference>
<evidence type="ECO:0007829" key="5">
    <source>
        <dbReference type="PeptideAtlas" id="B7Q0N3"/>
    </source>
</evidence>
<gene>
    <name evidence="2" type="ORF">IscW_ISCW009686</name>
</gene>
<feature type="domain" description="Sorting nexin C-terminal" evidence="1">
    <location>
        <begin position="113"/>
        <end position="175"/>
    </location>
</feature>
<dbReference type="HOGENOM" id="CLU_1519545_0_0_1"/>
<dbReference type="PANTHER" id="PTHR22775:SF48">
    <property type="entry name" value="SORTING NEXIN-25"/>
    <property type="match status" value="1"/>
</dbReference>
<proteinExistence type="evidence at protein level"/>
<dbReference type="InterPro" id="IPR013937">
    <property type="entry name" value="Sorting_nexin_C"/>
</dbReference>
<evidence type="ECO:0000313" key="2">
    <source>
        <dbReference type="EMBL" id="EEC12405.1"/>
    </source>
</evidence>
<dbReference type="AlphaFoldDB" id="B7Q0N3"/>
<protein>
    <recommendedName>
        <fullName evidence="1">Sorting nexin C-terminal domain-containing protein</fullName>
    </recommendedName>
</protein>
<dbReference type="EMBL" id="ABJB010283427">
    <property type="status" value="NOT_ANNOTATED_CDS"/>
    <property type="molecule type" value="Genomic_DNA"/>
</dbReference>
<dbReference type="OrthoDB" id="120967at2759"/>
<dbReference type="VEuPathDB" id="VectorBase:ISCI009686"/>
<keyword evidence="5" id="KW-1267">Proteomics identification</keyword>
<dbReference type="GO" id="GO:0035091">
    <property type="term" value="F:phosphatidylinositol binding"/>
    <property type="evidence" value="ECO:0007669"/>
    <property type="project" value="InterPro"/>
</dbReference>
<dbReference type="VEuPathDB" id="VectorBase:ISCP_022606"/>
<accession>B7Q0N3</accession>
<keyword evidence="4" id="KW-1185">Reference proteome</keyword>
<dbReference type="EnsemblMetazoa" id="ISCW009686-RA">
    <property type="protein sequence ID" value="ISCW009686-PA"/>
    <property type="gene ID" value="ISCW009686"/>
</dbReference>
<dbReference type="VEuPathDB" id="VectorBase:ISCW009686"/>
<evidence type="ECO:0000313" key="3">
    <source>
        <dbReference type="EnsemblMetazoa" id="ISCW009686-PA"/>
    </source>
</evidence>
<dbReference type="EMBL" id="ABJB010534182">
    <property type="status" value="NOT_ANNOTATED_CDS"/>
    <property type="molecule type" value="Genomic_DNA"/>
</dbReference>
<dbReference type="Gene3D" id="3.30.1520.10">
    <property type="entry name" value="Phox-like domain"/>
    <property type="match status" value="1"/>
</dbReference>
<dbReference type="EMBL" id="DS833226">
    <property type="protein sequence ID" value="EEC12405.1"/>
    <property type="molecule type" value="Genomic_DNA"/>
</dbReference>
<dbReference type="PANTHER" id="PTHR22775">
    <property type="entry name" value="SORTING NEXIN"/>
    <property type="match status" value="1"/>
</dbReference>
<organism>
    <name type="scientific">Ixodes scapularis</name>
    <name type="common">Black-legged tick</name>
    <name type="synonym">Deer tick</name>
    <dbReference type="NCBI Taxonomy" id="6945"/>
    <lineage>
        <taxon>Eukaryota</taxon>
        <taxon>Metazoa</taxon>
        <taxon>Ecdysozoa</taxon>
        <taxon>Arthropoda</taxon>
        <taxon>Chelicerata</taxon>
        <taxon>Arachnida</taxon>
        <taxon>Acari</taxon>
        <taxon>Parasitiformes</taxon>
        <taxon>Ixodida</taxon>
        <taxon>Ixodoidea</taxon>
        <taxon>Ixodidae</taxon>
        <taxon>Ixodinae</taxon>
        <taxon>Ixodes</taxon>
    </lineage>
</organism>
<dbReference type="PaxDb" id="6945-B7Q0N3"/>
<name>B7Q0N3_IXOSC</name>
<evidence type="ECO:0000313" key="4">
    <source>
        <dbReference type="Proteomes" id="UP000001555"/>
    </source>
</evidence>
<dbReference type="Proteomes" id="UP000001555">
    <property type="component" value="Unassembled WGS sequence"/>
</dbReference>
<evidence type="ECO:0000259" key="1">
    <source>
        <dbReference type="Pfam" id="PF08628"/>
    </source>
</evidence>